<dbReference type="PANTHER" id="PTHR21319">
    <property type="entry name" value="RING FINGER AND CHY ZINC FINGER DOMAIN-CONTAINING PROTEIN 1"/>
    <property type="match status" value="1"/>
</dbReference>
<evidence type="ECO:0000313" key="10">
    <source>
        <dbReference type="Proteomes" id="UP001372338"/>
    </source>
</evidence>
<dbReference type="GO" id="GO:0061630">
    <property type="term" value="F:ubiquitin protein ligase activity"/>
    <property type="evidence" value="ECO:0007669"/>
    <property type="project" value="TreeGrafter"/>
</dbReference>
<keyword evidence="4" id="KW-0863">Zinc-finger</keyword>
<evidence type="ECO:0000256" key="5">
    <source>
        <dbReference type="ARBA" id="ARBA00022786"/>
    </source>
</evidence>
<dbReference type="PANTHER" id="PTHR21319:SF12">
    <property type="entry name" value="ZINC FINGER (C3HC4-TYPE RING FINGER) FAMILY PROTEIN"/>
    <property type="match status" value="1"/>
</dbReference>
<evidence type="ECO:0000256" key="2">
    <source>
        <dbReference type="ARBA" id="ARBA00004906"/>
    </source>
</evidence>
<feature type="domain" description="RCHY1 zinc-ribbon" evidence="8">
    <location>
        <begin position="22"/>
        <end position="62"/>
    </location>
</feature>
<gene>
    <name evidence="9" type="ORF">RIF29_25037</name>
</gene>
<dbReference type="GO" id="GO:0005634">
    <property type="term" value="C:nucleus"/>
    <property type="evidence" value="ECO:0007669"/>
    <property type="project" value="UniProtKB-SubCell"/>
</dbReference>
<name>A0AAN9EN22_CROPI</name>
<reference evidence="9 10" key="1">
    <citation type="submission" date="2024-01" db="EMBL/GenBank/DDBJ databases">
        <title>The genomes of 5 underutilized Papilionoideae crops provide insights into root nodulation and disease resistanc.</title>
        <authorList>
            <person name="Yuan L."/>
        </authorList>
    </citation>
    <scope>NUCLEOTIDE SEQUENCE [LARGE SCALE GENOMIC DNA]</scope>
    <source>
        <strain evidence="9">ZHUSHIDOU_FW_LH</strain>
        <tissue evidence="9">Leaf</tissue>
    </source>
</reference>
<evidence type="ECO:0000259" key="8">
    <source>
        <dbReference type="Pfam" id="PF14599"/>
    </source>
</evidence>
<evidence type="ECO:0000313" key="9">
    <source>
        <dbReference type="EMBL" id="KAK7259430.1"/>
    </source>
</evidence>
<evidence type="ECO:0000256" key="4">
    <source>
        <dbReference type="ARBA" id="ARBA00022771"/>
    </source>
</evidence>
<accession>A0AAN9EN22</accession>
<dbReference type="InterPro" id="IPR039512">
    <property type="entry name" value="RCHY1_zinc-ribbon"/>
</dbReference>
<dbReference type="AlphaFoldDB" id="A0AAN9EN22"/>
<keyword evidence="6" id="KW-0862">Zinc</keyword>
<evidence type="ECO:0000256" key="1">
    <source>
        <dbReference type="ARBA" id="ARBA00004123"/>
    </source>
</evidence>
<dbReference type="GO" id="GO:0008270">
    <property type="term" value="F:zinc ion binding"/>
    <property type="evidence" value="ECO:0007669"/>
    <property type="project" value="UniProtKB-KW"/>
</dbReference>
<dbReference type="FunFam" id="2.20.28.10:FF:000009">
    <property type="entry name" value="RING finger and CHY zinc finger domain-containing protein 1"/>
    <property type="match status" value="1"/>
</dbReference>
<dbReference type="Pfam" id="PF14599">
    <property type="entry name" value="zinc_ribbon_6"/>
    <property type="match status" value="1"/>
</dbReference>
<keyword evidence="10" id="KW-1185">Reference proteome</keyword>
<dbReference type="GO" id="GO:0006511">
    <property type="term" value="P:ubiquitin-dependent protein catabolic process"/>
    <property type="evidence" value="ECO:0007669"/>
    <property type="project" value="TreeGrafter"/>
</dbReference>
<keyword evidence="3" id="KW-0479">Metal-binding</keyword>
<sequence>MLQIEAVPMPREYNFEVVTYPSDSRLADLLVSILCNDCNTNSTVSFHIVGHKCRQCNSYNTRRISTPEQQ</sequence>
<evidence type="ECO:0000256" key="3">
    <source>
        <dbReference type="ARBA" id="ARBA00022723"/>
    </source>
</evidence>
<dbReference type="Proteomes" id="UP001372338">
    <property type="component" value="Unassembled WGS sequence"/>
</dbReference>
<evidence type="ECO:0000256" key="7">
    <source>
        <dbReference type="ARBA" id="ARBA00023242"/>
    </source>
</evidence>
<organism evidence="9 10">
    <name type="scientific">Crotalaria pallida</name>
    <name type="common">Smooth rattlebox</name>
    <name type="synonym">Crotalaria striata</name>
    <dbReference type="NCBI Taxonomy" id="3830"/>
    <lineage>
        <taxon>Eukaryota</taxon>
        <taxon>Viridiplantae</taxon>
        <taxon>Streptophyta</taxon>
        <taxon>Embryophyta</taxon>
        <taxon>Tracheophyta</taxon>
        <taxon>Spermatophyta</taxon>
        <taxon>Magnoliopsida</taxon>
        <taxon>eudicotyledons</taxon>
        <taxon>Gunneridae</taxon>
        <taxon>Pentapetalae</taxon>
        <taxon>rosids</taxon>
        <taxon>fabids</taxon>
        <taxon>Fabales</taxon>
        <taxon>Fabaceae</taxon>
        <taxon>Papilionoideae</taxon>
        <taxon>50 kb inversion clade</taxon>
        <taxon>genistoids sensu lato</taxon>
        <taxon>core genistoids</taxon>
        <taxon>Crotalarieae</taxon>
        <taxon>Crotalaria</taxon>
    </lineage>
</organism>
<comment type="pathway">
    <text evidence="2">Protein modification; protein ubiquitination.</text>
</comment>
<dbReference type="GO" id="GO:0016567">
    <property type="term" value="P:protein ubiquitination"/>
    <property type="evidence" value="ECO:0007669"/>
    <property type="project" value="TreeGrafter"/>
</dbReference>
<comment type="subcellular location">
    <subcellularLocation>
        <location evidence="1">Nucleus</location>
    </subcellularLocation>
</comment>
<comment type="caution">
    <text evidence="9">The sequence shown here is derived from an EMBL/GenBank/DDBJ whole genome shotgun (WGS) entry which is preliminary data.</text>
</comment>
<keyword evidence="5" id="KW-0833">Ubl conjugation pathway</keyword>
<dbReference type="EMBL" id="JAYWIO010000005">
    <property type="protein sequence ID" value="KAK7259430.1"/>
    <property type="molecule type" value="Genomic_DNA"/>
</dbReference>
<proteinExistence type="predicted"/>
<keyword evidence="7" id="KW-0539">Nucleus</keyword>
<dbReference type="Gene3D" id="2.20.28.10">
    <property type="match status" value="1"/>
</dbReference>
<protein>
    <recommendedName>
        <fullName evidence="8">RCHY1 zinc-ribbon domain-containing protein</fullName>
    </recommendedName>
</protein>
<evidence type="ECO:0000256" key="6">
    <source>
        <dbReference type="ARBA" id="ARBA00022833"/>
    </source>
</evidence>